<keyword evidence="1" id="KW-0732">Signal</keyword>
<evidence type="ECO:0000313" key="2">
    <source>
        <dbReference type="EMBL" id="MCA1857982.1"/>
    </source>
</evidence>
<comment type="caution">
    <text evidence="2">The sequence shown here is derived from an EMBL/GenBank/DDBJ whole genome shotgun (WGS) entry which is preliminary data.</text>
</comment>
<dbReference type="RefSeq" id="WP_225240164.1">
    <property type="nucleotide sequence ID" value="NZ_JAHYBX010000010.1"/>
</dbReference>
<accession>A0ABS7YFW1</accession>
<keyword evidence="3" id="KW-1185">Reference proteome</keyword>
<sequence length="181" mass="19449">MFIERKTMRRFSCHLACLLAAGLLGATATTTTTAAPQALADLDVHGNRYPHACKAGERKALKASLDGLKLPATPALWRAVDTLLCAPATPANVRQVRLLLGPRTKMVYEGTGSDPDVAYLPPNEELVREVMAKGQAWRATLEWRGDGVALQYAPNEACIAGVLLSHRGGRWWIAEGGSACD</sequence>
<gene>
    <name evidence="2" type="ORF">LE190_18920</name>
</gene>
<protein>
    <submittedName>
        <fullName evidence="2">Uncharacterized protein</fullName>
    </submittedName>
</protein>
<proteinExistence type="predicted"/>
<name>A0ABS7YFW1_9BURK</name>
<feature type="signal peptide" evidence="1">
    <location>
        <begin position="1"/>
        <end position="34"/>
    </location>
</feature>
<feature type="chain" id="PRO_5046779572" evidence="1">
    <location>
        <begin position="35"/>
        <end position="181"/>
    </location>
</feature>
<reference evidence="2 3" key="1">
    <citation type="submission" date="2021-07" db="EMBL/GenBank/DDBJ databases">
        <title>Characterization of Violacein-producing bacteria and related species.</title>
        <authorList>
            <person name="Wilson H.S."/>
            <person name="De Leon M.E."/>
        </authorList>
    </citation>
    <scope>NUCLEOTIDE SEQUENCE [LARGE SCALE GENOMIC DNA]</scope>
    <source>
        <strain evidence="2 3">HSC-2F05</strain>
    </source>
</reference>
<organism evidence="2 3">
    <name type="scientific">Massilia hydrophila</name>
    <dbReference type="NCBI Taxonomy" id="3044279"/>
    <lineage>
        <taxon>Bacteria</taxon>
        <taxon>Pseudomonadati</taxon>
        <taxon>Pseudomonadota</taxon>
        <taxon>Betaproteobacteria</taxon>
        <taxon>Burkholderiales</taxon>
        <taxon>Oxalobacteraceae</taxon>
        <taxon>Telluria group</taxon>
        <taxon>Massilia</taxon>
    </lineage>
</organism>
<evidence type="ECO:0000256" key="1">
    <source>
        <dbReference type="SAM" id="SignalP"/>
    </source>
</evidence>
<evidence type="ECO:0000313" key="3">
    <source>
        <dbReference type="Proteomes" id="UP001198602"/>
    </source>
</evidence>
<dbReference type="Proteomes" id="UP001198602">
    <property type="component" value="Unassembled WGS sequence"/>
</dbReference>
<dbReference type="EMBL" id="JAHYBX010000010">
    <property type="protein sequence ID" value="MCA1857982.1"/>
    <property type="molecule type" value="Genomic_DNA"/>
</dbReference>